<proteinExistence type="predicted"/>
<dbReference type="KEGG" id="bex:A11Q_1002"/>
<dbReference type="PANTHER" id="PTHR30535">
    <property type="entry name" value="VITAMIN B12-BINDING PROTEIN"/>
    <property type="match status" value="1"/>
</dbReference>
<reference evidence="3 4" key="1">
    <citation type="journal article" date="2013" name="ISME J.">
        <title>By their genes ye shall know them: genomic signatures of predatory bacteria.</title>
        <authorList>
            <person name="Pasternak Z."/>
            <person name="Pietrokovski S."/>
            <person name="Rotem O."/>
            <person name="Gophna U."/>
            <person name="Lurie-Weinberger M.N."/>
            <person name="Jurkevitch E."/>
        </authorList>
    </citation>
    <scope>NUCLEOTIDE SEQUENCE [LARGE SCALE GENOMIC DNA]</scope>
    <source>
        <strain evidence="3 4">JSS</strain>
    </source>
</reference>
<organism evidence="3 4">
    <name type="scientific">Pseudobdellovibrio exovorus JSS</name>
    <dbReference type="NCBI Taxonomy" id="1184267"/>
    <lineage>
        <taxon>Bacteria</taxon>
        <taxon>Pseudomonadati</taxon>
        <taxon>Bdellovibrionota</taxon>
        <taxon>Bdellovibrionia</taxon>
        <taxon>Bdellovibrionales</taxon>
        <taxon>Pseudobdellovibrionaceae</taxon>
        <taxon>Pseudobdellovibrio</taxon>
    </lineage>
</organism>
<keyword evidence="4" id="KW-1185">Reference proteome</keyword>
<dbReference type="EMBL" id="CP003537">
    <property type="protein sequence ID" value="AGH95218.1"/>
    <property type="molecule type" value="Genomic_DNA"/>
</dbReference>
<dbReference type="RefSeq" id="WP_015469708.1">
    <property type="nucleotide sequence ID" value="NC_020813.1"/>
</dbReference>
<feature type="domain" description="Fe/B12 periplasmic-binding" evidence="2">
    <location>
        <begin position="11"/>
        <end position="134"/>
    </location>
</feature>
<dbReference type="PATRIC" id="fig|1184267.3.peg.1016"/>
<dbReference type="HOGENOM" id="CLU_038034_2_7_7"/>
<accession>M4V7M5</accession>
<dbReference type="Proteomes" id="UP000012040">
    <property type="component" value="Chromosome"/>
</dbReference>
<dbReference type="AlphaFoldDB" id="M4V7M5"/>
<dbReference type="eggNOG" id="COG0614">
    <property type="taxonomic scope" value="Bacteria"/>
</dbReference>
<dbReference type="OrthoDB" id="5290730at2"/>
<dbReference type="InterPro" id="IPR054828">
    <property type="entry name" value="Vit_B12_bind_prot"/>
</dbReference>
<dbReference type="Gene3D" id="3.40.50.1980">
    <property type="entry name" value="Nitrogenase molybdenum iron protein domain"/>
    <property type="match status" value="1"/>
</dbReference>
<dbReference type="InterPro" id="IPR050902">
    <property type="entry name" value="ABC_Transporter_SBP"/>
</dbReference>
<evidence type="ECO:0000313" key="4">
    <source>
        <dbReference type="Proteomes" id="UP000012040"/>
    </source>
</evidence>
<evidence type="ECO:0000313" key="3">
    <source>
        <dbReference type="EMBL" id="AGH95218.1"/>
    </source>
</evidence>
<name>M4V7M5_9BACT</name>
<dbReference type="InterPro" id="IPR002491">
    <property type="entry name" value="ABC_transptr_periplasmic_BD"/>
</dbReference>
<evidence type="ECO:0000259" key="2">
    <source>
        <dbReference type="Pfam" id="PF01497"/>
    </source>
</evidence>
<dbReference type="STRING" id="1184267.A11Q_1002"/>
<dbReference type="NCBIfam" id="NF038402">
    <property type="entry name" value="TroA_like"/>
    <property type="match status" value="2"/>
</dbReference>
<dbReference type="PANTHER" id="PTHR30535:SF35">
    <property type="entry name" value="PERIPLASMIC BINDING PROTEIN"/>
    <property type="match status" value="1"/>
</dbReference>
<sequence>MLEKNAKILSLVPSWTETLIEAGIDVVGRTRFCIHPESKVKSIPAVGGTKNMQIDEILKLSPDLVVLDQEENKKEMAEVLTQNGIEIAVSHVTGLQEASDFLHNLGQRLQNPKLQEYAHRYRQILEKKEKINAELFWRQILIQDAELVAELSRKSIQELQLTPIEYVIWKNPFMVIGQGTFITEVMSLVGVHLSHPQKYPQIEASALKKAMCLFSSEPFPFAKYIHQLKAEGFQGALVDGEKISWYGWRNLTFLESCFN</sequence>
<dbReference type="SUPFAM" id="SSF53807">
    <property type="entry name" value="Helical backbone' metal receptor"/>
    <property type="match status" value="1"/>
</dbReference>
<gene>
    <name evidence="3" type="ORF">A11Q_1002</name>
</gene>
<evidence type="ECO:0000256" key="1">
    <source>
        <dbReference type="ARBA" id="ARBA00022729"/>
    </source>
</evidence>
<keyword evidence="1" id="KW-0732">Signal</keyword>
<dbReference type="Pfam" id="PF01497">
    <property type="entry name" value="Peripla_BP_2"/>
    <property type="match status" value="1"/>
</dbReference>
<protein>
    <submittedName>
        <fullName evidence="3">ABC-type Fe3+-siderophores transport system</fullName>
    </submittedName>
</protein>